<dbReference type="PANTHER" id="PTHR34406">
    <property type="entry name" value="PROTEIN YCEI"/>
    <property type="match status" value="1"/>
</dbReference>
<dbReference type="RefSeq" id="WP_021690781.1">
    <property type="nucleotide sequence ID" value="NZ_BASZ01000006.1"/>
</dbReference>
<dbReference type="SUPFAM" id="SSF101874">
    <property type="entry name" value="YceI-like"/>
    <property type="match status" value="1"/>
</dbReference>
<name>U2Y9B3_9SPHN</name>
<feature type="domain" description="Lipid/polyisoprenoid-binding YceI-like" evidence="2">
    <location>
        <begin position="44"/>
        <end position="214"/>
    </location>
</feature>
<dbReference type="InterPro" id="IPR036761">
    <property type="entry name" value="TTHA0802/YceI-like_sf"/>
</dbReference>
<feature type="chain" id="PRO_5030177667" description="Lipid/polyisoprenoid-binding YceI-like domain-containing protein" evidence="1">
    <location>
        <begin position="25"/>
        <end position="216"/>
    </location>
</feature>
<keyword evidence="4" id="KW-1185">Reference proteome</keyword>
<comment type="caution">
    <text evidence="3">The sequence shown here is derived from an EMBL/GenBank/DDBJ whole genome shotgun (WGS) entry which is preliminary data.</text>
</comment>
<gene>
    <name evidence="3" type="ORF">NT2_06_03160</name>
</gene>
<sequence length="216" mass="22575">MRKLHTALAGVTAAALLSFTAVQAQNGTSGEPGTANASLVTAGTYSADPGHTLIAWRVNHFGFSDYFGLFGDITGTLTLDPVKLEASQLDVTIPVSKITTANAGLTAHLLKPGENGTAPDFFGANPANATFKSTQVRPTGNNEALIIGNLTLNGVTKPVSVMASFTGAGANPMTKKETVGFKGWARIKRSDFNIKYALPMVTDTVDLDISAAFEKQ</sequence>
<evidence type="ECO:0000313" key="3">
    <source>
        <dbReference type="EMBL" id="GAD49876.1"/>
    </source>
</evidence>
<dbReference type="Pfam" id="PF04264">
    <property type="entry name" value="YceI"/>
    <property type="match status" value="1"/>
</dbReference>
<reference evidence="3 4" key="1">
    <citation type="submission" date="2013-09" db="EMBL/GenBank/DDBJ databases">
        <title>Whole genome shotgun sequence of Novosphingobium tardaugens NBRC 16725.</title>
        <authorList>
            <person name="Isaki S."/>
            <person name="Hosoyama A."/>
            <person name="Tsuchikane K."/>
            <person name="Katsumata H."/>
            <person name="Ando Y."/>
            <person name="Yamazaki S."/>
            <person name="Fujita N."/>
        </authorList>
    </citation>
    <scope>NUCLEOTIDE SEQUENCE [LARGE SCALE GENOMIC DNA]</scope>
    <source>
        <strain evidence="3 4">NBRC 16725</strain>
    </source>
</reference>
<dbReference type="PANTHER" id="PTHR34406:SF1">
    <property type="entry name" value="PROTEIN YCEI"/>
    <property type="match status" value="1"/>
</dbReference>
<dbReference type="OrthoDB" id="9811006at2"/>
<evidence type="ECO:0000256" key="1">
    <source>
        <dbReference type="SAM" id="SignalP"/>
    </source>
</evidence>
<proteinExistence type="predicted"/>
<dbReference type="EMBL" id="BASZ01000006">
    <property type="protein sequence ID" value="GAD49876.1"/>
    <property type="molecule type" value="Genomic_DNA"/>
</dbReference>
<evidence type="ECO:0000313" key="4">
    <source>
        <dbReference type="Proteomes" id="UP000016568"/>
    </source>
</evidence>
<dbReference type="InterPro" id="IPR007372">
    <property type="entry name" value="Lipid/polyisoprenoid-bd_YceI"/>
</dbReference>
<feature type="signal peptide" evidence="1">
    <location>
        <begin position="1"/>
        <end position="24"/>
    </location>
</feature>
<evidence type="ECO:0000259" key="2">
    <source>
        <dbReference type="SMART" id="SM00867"/>
    </source>
</evidence>
<dbReference type="AlphaFoldDB" id="U2Y9B3"/>
<accession>U2Y9B3</accession>
<dbReference type="Proteomes" id="UP000016568">
    <property type="component" value="Unassembled WGS sequence"/>
</dbReference>
<organism evidence="3 4">
    <name type="scientific">Caenibius tardaugens NBRC 16725</name>
    <dbReference type="NCBI Taxonomy" id="1219035"/>
    <lineage>
        <taxon>Bacteria</taxon>
        <taxon>Pseudomonadati</taxon>
        <taxon>Pseudomonadota</taxon>
        <taxon>Alphaproteobacteria</taxon>
        <taxon>Sphingomonadales</taxon>
        <taxon>Erythrobacteraceae</taxon>
        <taxon>Caenibius</taxon>
    </lineage>
</organism>
<dbReference type="Gene3D" id="2.40.128.110">
    <property type="entry name" value="Lipid/polyisoprenoid-binding, YceI-like"/>
    <property type="match status" value="1"/>
</dbReference>
<dbReference type="eggNOG" id="COG2353">
    <property type="taxonomic scope" value="Bacteria"/>
</dbReference>
<dbReference type="SMART" id="SM00867">
    <property type="entry name" value="YceI"/>
    <property type="match status" value="1"/>
</dbReference>
<dbReference type="KEGG" id="ntd:EGO55_17810"/>
<keyword evidence="1" id="KW-0732">Signal</keyword>
<protein>
    <recommendedName>
        <fullName evidence="2">Lipid/polyisoprenoid-binding YceI-like domain-containing protein</fullName>
    </recommendedName>
</protein>